<keyword evidence="1" id="KW-0175">Coiled coil</keyword>
<dbReference type="NCBIfam" id="TIGR02878">
    <property type="entry name" value="spore_ypjB"/>
    <property type="match status" value="1"/>
</dbReference>
<evidence type="ECO:0000256" key="1">
    <source>
        <dbReference type="SAM" id="Coils"/>
    </source>
</evidence>
<keyword evidence="2" id="KW-1133">Transmembrane helix</keyword>
<dbReference type="Pfam" id="PF09577">
    <property type="entry name" value="Spore_YpjB"/>
    <property type="match status" value="1"/>
</dbReference>
<evidence type="ECO:0000313" key="4">
    <source>
        <dbReference type="Proteomes" id="UP001223586"/>
    </source>
</evidence>
<dbReference type="Proteomes" id="UP001223586">
    <property type="component" value="Unassembled WGS sequence"/>
</dbReference>
<name>A0ABT9WSB6_9BACI</name>
<feature type="coiled-coil region" evidence="1">
    <location>
        <begin position="171"/>
        <end position="208"/>
    </location>
</feature>
<keyword evidence="2" id="KW-0812">Transmembrane</keyword>
<organism evidence="3 4">
    <name type="scientific">Bacillus chungangensis</name>
    <dbReference type="NCBI Taxonomy" id="587633"/>
    <lineage>
        <taxon>Bacteria</taxon>
        <taxon>Bacillati</taxon>
        <taxon>Bacillota</taxon>
        <taxon>Bacilli</taxon>
        <taxon>Bacillales</taxon>
        <taxon>Bacillaceae</taxon>
        <taxon>Bacillus</taxon>
    </lineage>
</organism>
<gene>
    <name evidence="3" type="ORF">J2S08_002020</name>
</gene>
<reference evidence="3 4" key="1">
    <citation type="submission" date="2023-07" db="EMBL/GenBank/DDBJ databases">
        <title>Genomic Encyclopedia of Type Strains, Phase IV (KMG-IV): sequencing the most valuable type-strain genomes for metagenomic binning, comparative biology and taxonomic classification.</title>
        <authorList>
            <person name="Goeker M."/>
        </authorList>
    </citation>
    <scope>NUCLEOTIDE SEQUENCE [LARGE SCALE GENOMIC DNA]</scope>
    <source>
        <strain evidence="3 4">DSM 23837</strain>
    </source>
</reference>
<dbReference type="InterPro" id="IPR014231">
    <property type="entry name" value="Spore_YpjB"/>
</dbReference>
<evidence type="ECO:0000313" key="3">
    <source>
        <dbReference type="EMBL" id="MDQ0176184.1"/>
    </source>
</evidence>
<sequence length="250" mass="29280">MFVPYIEVQAESSLQKLDQLADEALQMTKIGRYEEAKKLLKIFEKEFTDAAVKERSFSMDELRVLTAVHNQAVEAVTSVEMLPDKRINRLTTFRLVMDAFLSEYQPLWTGMEAPVMEAFQQIKAAALHDDQDAYHFSLNRFLEKYAIIQPSLKIDLPVEKMQQLDAKIMYIDRYRAQMLEKNTAVKELEKLETDLVKLFQQSDENETDPSLFLVMITTGSIIFLTLSYVSWRKYRGQKEKKERTKQKDER</sequence>
<dbReference type="EMBL" id="JAUSTT010000010">
    <property type="protein sequence ID" value="MDQ0176184.1"/>
    <property type="molecule type" value="Genomic_DNA"/>
</dbReference>
<comment type="caution">
    <text evidence="3">The sequence shown here is derived from an EMBL/GenBank/DDBJ whole genome shotgun (WGS) entry which is preliminary data.</text>
</comment>
<feature type="transmembrane region" description="Helical" evidence="2">
    <location>
        <begin position="211"/>
        <end position="231"/>
    </location>
</feature>
<protein>
    <submittedName>
        <fullName evidence="3">Sporulation protein YpjB</fullName>
    </submittedName>
</protein>
<keyword evidence="2" id="KW-0472">Membrane</keyword>
<proteinExistence type="predicted"/>
<evidence type="ECO:0000256" key="2">
    <source>
        <dbReference type="SAM" id="Phobius"/>
    </source>
</evidence>
<accession>A0ABT9WSB6</accession>
<dbReference type="RefSeq" id="WP_307229137.1">
    <property type="nucleotide sequence ID" value="NZ_JAUSTT010000010.1"/>
</dbReference>
<keyword evidence="4" id="KW-1185">Reference proteome</keyword>